<dbReference type="Pfam" id="PF13302">
    <property type="entry name" value="Acetyltransf_3"/>
    <property type="match status" value="1"/>
</dbReference>
<dbReference type="PANTHER" id="PTHR43792">
    <property type="entry name" value="GNAT FAMILY, PUTATIVE (AFU_ORTHOLOGUE AFUA_3G00765)-RELATED-RELATED"/>
    <property type="match status" value="1"/>
</dbReference>
<dbReference type="InterPro" id="IPR051531">
    <property type="entry name" value="N-acetyltransferase"/>
</dbReference>
<keyword evidence="3" id="KW-1185">Reference proteome</keyword>
<dbReference type="RefSeq" id="WP_192727532.1">
    <property type="nucleotide sequence ID" value="NZ_BAAAVL010000003.1"/>
</dbReference>
<dbReference type="InterPro" id="IPR016181">
    <property type="entry name" value="Acyl_CoA_acyltransferase"/>
</dbReference>
<dbReference type="PANTHER" id="PTHR43792:SF16">
    <property type="entry name" value="N-ACETYLTRANSFERASE DOMAIN-CONTAINING PROTEIN"/>
    <property type="match status" value="1"/>
</dbReference>
<dbReference type="InterPro" id="IPR000182">
    <property type="entry name" value="GNAT_dom"/>
</dbReference>
<proteinExistence type="predicted"/>
<evidence type="ECO:0000259" key="1">
    <source>
        <dbReference type="PROSITE" id="PS51186"/>
    </source>
</evidence>
<organism evidence="2 3">
    <name type="scientific">Rhizobium viscosum</name>
    <name type="common">Arthrobacter viscosus</name>
    <dbReference type="NCBI Taxonomy" id="1673"/>
    <lineage>
        <taxon>Bacteria</taxon>
        <taxon>Pseudomonadati</taxon>
        <taxon>Pseudomonadota</taxon>
        <taxon>Alphaproteobacteria</taxon>
        <taxon>Hyphomicrobiales</taxon>
        <taxon>Rhizobiaceae</taxon>
        <taxon>Rhizobium/Agrobacterium group</taxon>
        <taxon>Rhizobium</taxon>
    </lineage>
</organism>
<dbReference type="PROSITE" id="PS51186">
    <property type="entry name" value="GNAT"/>
    <property type="match status" value="1"/>
</dbReference>
<reference evidence="2 3" key="1">
    <citation type="submission" date="2020-10" db="EMBL/GenBank/DDBJ databases">
        <title>Sequencing the genomes of 1000 actinobacteria strains.</title>
        <authorList>
            <person name="Klenk H.-P."/>
        </authorList>
    </citation>
    <scope>NUCLEOTIDE SEQUENCE [LARGE SCALE GENOMIC DNA]</scope>
    <source>
        <strain evidence="2 3">DSM 7307</strain>
    </source>
</reference>
<name>A0ABR9IJI2_RHIVS</name>
<evidence type="ECO:0000313" key="3">
    <source>
        <dbReference type="Proteomes" id="UP000620262"/>
    </source>
</evidence>
<evidence type="ECO:0000313" key="2">
    <source>
        <dbReference type="EMBL" id="MBE1503338.1"/>
    </source>
</evidence>
<dbReference type="Gene3D" id="3.40.630.30">
    <property type="match status" value="1"/>
</dbReference>
<dbReference type="SUPFAM" id="SSF55729">
    <property type="entry name" value="Acyl-CoA N-acyltransferases (Nat)"/>
    <property type="match status" value="1"/>
</dbReference>
<protein>
    <submittedName>
        <fullName evidence="2">RimJ/RimL family protein N-acetyltransferase</fullName>
    </submittedName>
</protein>
<comment type="caution">
    <text evidence="2">The sequence shown here is derived from an EMBL/GenBank/DDBJ whole genome shotgun (WGS) entry which is preliminary data.</text>
</comment>
<gene>
    <name evidence="2" type="ORF">H4W29_000519</name>
</gene>
<accession>A0ABR9IJI2</accession>
<dbReference type="Proteomes" id="UP000620262">
    <property type="component" value="Unassembled WGS sequence"/>
</dbReference>
<feature type="domain" description="N-acetyltransferase" evidence="1">
    <location>
        <begin position="12"/>
        <end position="171"/>
    </location>
</feature>
<sequence>MIDIPTLETGRLILRAHRLDDFDAHFELWRDENVVRFISGLPSTREQSWARLLRIAGMWHHMGFGFFAIEEKESGHFIGEAGFLEAKRDMQPSIEGTMEVGWALMPSAHGKGYATEALTAIIGWGETQFPGRSMTCIISPDNGPSLKVAEKLGFKETARTDYTGPIIQFLR</sequence>
<dbReference type="EMBL" id="JADBEC010000001">
    <property type="protein sequence ID" value="MBE1503338.1"/>
    <property type="molecule type" value="Genomic_DNA"/>
</dbReference>